<evidence type="ECO:0000313" key="1">
    <source>
        <dbReference type="EMBL" id="KIK38821.1"/>
    </source>
</evidence>
<dbReference type="InterPro" id="IPR036691">
    <property type="entry name" value="Endo/exonu/phosph_ase_sf"/>
</dbReference>
<sequence>MSEHRNEPIVRLHIWQQNLNNSMVAQASLLNSPSISKWDIILIQEPHINFLRNTSTNHHWHVIYP</sequence>
<reference evidence="1 2" key="1">
    <citation type="submission" date="2014-04" db="EMBL/GenBank/DDBJ databases">
        <authorList>
            <consortium name="DOE Joint Genome Institute"/>
            <person name="Kuo A."/>
            <person name="Ruytinx J."/>
            <person name="Rineau F."/>
            <person name="Colpaert J."/>
            <person name="Kohler A."/>
            <person name="Nagy L.G."/>
            <person name="Floudas D."/>
            <person name="Copeland A."/>
            <person name="Barry K.W."/>
            <person name="Cichocki N."/>
            <person name="Veneault-Fourrey C."/>
            <person name="LaButti K."/>
            <person name="Lindquist E.A."/>
            <person name="Lipzen A."/>
            <person name="Lundell T."/>
            <person name="Morin E."/>
            <person name="Murat C."/>
            <person name="Sun H."/>
            <person name="Tunlid A."/>
            <person name="Henrissat B."/>
            <person name="Grigoriev I.V."/>
            <person name="Hibbett D.S."/>
            <person name="Martin F."/>
            <person name="Nordberg H.P."/>
            <person name="Cantor M.N."/>
            <person name="Hua S.X."/>
        </authorList>
    </citation>
    <scope>NUCLEOTIDE SEQUENCE [LARGE SCALE GENOMIC DNA]</scope>
    <source>
        <strain evidence="1 2">UH-Slu-Lm8-n1</strain>
    </source>
</reference>
<dbReference type="SUPFAM" id="SSF56219">
    <property type="entry name" value="DNase I-like"/>
    <property type="match status" value="1"/>
</dbReference>
<reference evidence="2" key="2">
    <citation type="submission" date="2015-01" db="EMBL/GenBank/DDBJ databases">
        <title>Evolutionary Origins and Diversification of the Mycorrhizal Mutualists.</title>
        <authorList>
            <consortium name="DOE Joint Genome Institute"/>
            <consortium name="Mycorrhizal Genomics Consortium"/>
            <person name="Kohler A."/>
            <person name="Kuo A."/>
            <person name="Nagy L.G."/>
            <person name="Floudas D."/>
            <person name="Copeland A."/>
            <person name="Barry K.W."/>
            <person name="Cichocki N."/>
            <person name="Veneault-Fourrey C."/>
            <person name="LaButti K."/>
            <person name="Lindquist E.A."/>
            <person name="Lipzen A."/>
            <person name="Lundell T."/>
            <person name="Morin E."/>
            <person name="Murat C."/>
            <person name="Riley R."/>
            <person name="Ohm R."/>
            <person name="Sun H."/>
            <person name="Tunlid A."/>
            <person name="Henrissat B."/>
            <person name="Grigoriev I.V."/>
            <person name="Hibbett D.S."/>
            <person name="Martin F."/>
        </authorList>
    </citation>
    <scope>NUCLEOTIDE SEQUENCE [LARGE SCALE GENOMIC DNA]</scope>
    <source>
        <strain evidence="2">UH-Slu-Lm8-n1</strain>
    </source>
</reference>
<accession>A0A0D0AAJ3</accession>
<dbReference type="HOGENOM" id="CLU_192419_1_0_1"/>
<proteinExistence type="predicted"/>
<dbReference type="STRING" id="930992.A0A0D0AAJ3"/>
<feature type="non-terminal residue" evidence="1">
    <location>
        <position position="65"/>
    </location>
</feature>
<dbReference type="EMBL" id="KN835372">
    <property type="protein sequence ID" value="KIK38821.1"/>
    <property type="molecule type" value="Genomic_DNA"/>
</dbReference>
<evidence type="ECO:0000313" key="2">
    <source>
        <dbReference type="Proteomes" id="UP000054485"/>
    </source>
</evidence>
<keyword evidence="2" id="KW-1185">Reference proteome</keyword>
<name>A0A0D0AAJ3_9AGAM</name>
<organism evidence="1 2">
    <name type="scientific">Suillus luteus UH-Slu-Lm8-n1</name>
    <dbReference type="NCBI Taxonomy" id="930992"/>
    <lineage>
        <taxon>Eukaryota</taxon>
        <taxon>Fungi</taxon>
        <taxon>Dikarya</taxon>
        <taxon>Basidiomycota</taxon>
        <taxon>Agaricomycotina</taxon>
        <taxon>Agaricomycetes</taxon>
        <taxon>Agaricomycetidae</taxon>
        <taxon>Boletales</taxon>
        <taxon>Suillineae</taxon>
        <taxon>Suillaceae</taxon>
        <taxon>Suillus</taxon>
    </lineage>
</organism>
<dbReference type="OrthoDB" id="2840473at2759"/>
<protein>
    <recommendedName>
        <fullName evidence="3">Endonuclease/exonuclease/phosphatase domain-containing protein</fullName>
    </recommendedName>
</protein>
<dbReference type="AlphaFoldDB" id="A0A0D0AAJ3"/>
<gene>
    <name evidence="1" type="ORF">CY34DRAFT_40840</name>
</gene>
<dbReference type="Gene3D" id="3.60.10.10">
    <property type="entry name" value="Endonuclease/exonuclease/phosphatase"/>
    <property type="match status" value="1"/>
</dbReference>
<dbReference type="InParanoid" id="A0A0D0AAJ3"/>
<evidence type="ECO:0008006" key="3">
    <source>
        <dbReference type="Google" id="ProtNLM"/>
    </source>
</evidence>
<dbReference type="Proteomes" id="UP000054485">
    <property type="component" value="Unassembled WGS sequence"/>
</dbReference>